<feature type="region of interest" description="Disordered" evidence="5">
    <location>
        <begin position="743"/>
        <end position="765"/>
    </location>
</feature>
<evidence type="ECO:0000256" key="5">
    <source>
        <dbReference type="SAM" id="MobiDB-lite"/>
    </source>
</evidence>
<dbReference type="Pfam" id="PF00400">
    <property type="entry name" value="WD40"/>
    <property type="match status" value="4"/>
</dbReference>
<dbReference type="SUPFAM" id="SSF52540">
    <property type="entry name" value="P-loop containing nucleoside triphosphate hydrolases"/>
    <property type="match status" value="1"/>
</dbReference>
<organism evidence="6 7">
    <name type="scientific">Armatimonas rosea</name>
    <dbReference type="NCBI Taxonomy" id="685828"/>
    <lineage>
        <taxon>Bacteria</taxon>
        <taxon>Bacillati</taxon>
        <taxon>Armatimonadota</taxon>
        <taxon>Armatimonadia</taxon>
        <taxon>Armatimonadales</taxon>
        <taxon>Armatimonadaceae</taxon>
        <taxon>Armatimonas</taxon>
    </lineage>
</organism>
<dbReference type="Pfam" id="PF14516">
    <property type="entry name" value="AAA_35"/>
    <property type="match status" value="1"/>
</dbReference>
<dbReference type="Gene3D" id="2.130.10.10">
    <property type="entry name" value="YVTN repeat-like/Quinoprotein amine dehydrogenase"/>
    <property type="match status" value="3"/>
</dbReference>
<feature type="region of interest" description="Disordered" evidence="5">
    <location>
        <begin position="1240"/>
        <end position="1259"/>
    </location>
</feature>
<evidence type="ECO:0000256" key="1">
    <source>
        <dbReference type="ARBA" id="ARBA00022574"/>
    </source>
</evidence>
<feature type="coiled-coil region" evidence="4">
    <location>
        <begin position="420"/>
        <end position="521"/>
    </location>
</feature>
<feature type="repeat" description="WD" evidence="3">
    <location>
        <begin position="994"/>
        <end position="1035"/>
    </location>
</feature>
<name>A0A7W9SR88_ARMRO</name>
<dbReference type="InterPro" id="IPR001680">
    <property type="entry name" value="WD40_rpt"/>
</dbReference>
<dbReference type="PANTHER" id="PTHR19848">
    <property type="entry name" value="WD40 REPEAT PROTEIN"/>
    <property type="match status" value="1"/>
</dbReference>
<feature type="compositionally biased region" description="Basic and acidic residues" evidence="5">
    <location>
        <begin position="745"/>
        <end position="756"/>
    </location>
</feature>
<dbReference type="Gene3D" id="3.40.50.300">
    <property type="entry name" value="P-loop containing nucleotide triphosphate hydrolases"/>
    <property type="match status" value="1"/>
</dbReference>
<dbReference type="InterPro" id="IPR015943">
    <property type="entry name" value="WD40/YVTN_repeat-like_dom_sf"/>
</dbReference>
<evidence type="ECO:0000256" key="3">
    <source>
        <dbReference type="PROSITE-ProRule" id="PRU00221"/>
    </source>
</evidence>
<feature type="repeat" description="WD" evidence="3">
    <location>
        <begin position="1095"/>
        <end position="1117"/>
    </location>
</feature>
<evidence type="ECO:0000256" key="4">
    <source>
        <dbReference type="SAM" id="Coils"/>
    </source>
</evidence>
<dbReference type="AlphaFoldDB" id="A0A7W9SR88"/>
<gene>
    <name evidence="6" type="ORF">HNQ39_002530</name>
</gene>
<evidence type="ECO:0000313" key="7">
    <source>
        <dbReference type="Proteomes" id="UP000520814"/>
    </source>
</evidence>
<dbReference type="Proteomes" id="UP000520814">
    <property type="component" value="Unassembled WGS sequence"/>
</dbReference>
<keyword evidence="1 3" id="KW-0853">WD repeat</keyword>
<sequence length="1259" mass="140771">MSSEEPVDALSPKSSFFVTGGALGVNAPSYVVRQADSQLLTALECGELCYLLDTRQVGKTSLLARCGHQLRQQGHTTVLLDMSGLCSSDLQAGQWYLAMLRGISHTTQTTEECMTLWRSLPELAPLTRWRQALETIVLPRLTGRLYLFLDEIDALQNLTFPTQAFLGAIRELYQHRFDHPPLDRLVFCLAGAVTPSQLINDIKITPFNVGTQIEITNFTEEEAAPLLAGLGANRVQLLRRVLYWTGGHPYLTQSLCLAVRDSNVQSVRDVDRLCKEQFFSEEAWEKDKNVTFVRERVLGNADPNALLSLYLQVLQGPTAYDPTDSVAAQLRLSGLVIPKGGRLHVRNRIYQSLFGKRWVHEALLPAELLRQKKAMQQGVRRATAFYGALTGLVILGGLLTREARRADQATIKEHTTSKQLSLVQGELAQASGELKELQGKRLSLEQTMEQMRRDLTGMQREKQRLVDEKKRLQSDSRIRVAQLNASIITKQRDLSKIQVQVQRAEQQQRQLTQSRRQLLQRFGTARTVDEDRELLSYVRQQVQENMQQSALLQTESLTNLRSLISRPFFRRLRVTLPFVPRSQCFFPDGRRLLVAGESAWAVILDTHTGKVLQWLPTNIQGTLGYARISADGHWLILGAMNGEVHLRDLQQGLSKSIHVFKSGLQRTPIIAISGDSKYLFYSQPGSGGMLHNLLTGKTVEIKGSSGEITCADFGVDREGSIPTTTGLLLGSSDGVFQPWNVETGEPLKDPRTKDDSPINDDSPITSLLNSGPHDVVFARKNGMFAVWNWNQDFPVVPGYQDIRGKITQVNRMGEMILGLTDANVVQMWNYGTSQESLLSQTLFVTYEDTYEKIYNIVTSPENHAFSIVGSDYAVQIWQISLPLIPNGFGTPLHAEFASDGKSLLTATKEGHIRLSSLDTALLQWEGIPNLDENGNEIKSFTMPAMHQSAFLKKTDQFVAATRRGQIQVWKRQGELRRQGSNRVVLEGFKPLLRINAHKAAIQNFSYCPEQDLLISGSQDKTIKVWDTRDWHRLREIFVDAPVYSLRAARSARWVAAACSDGSTRVFDVSTGNLLTSLAPAGRELKLRTPTRPWDVEFTPDEQHVVVGETDGKVRIWDWKAKRLYGELNIRGSDISSVNFSPDARWLAVAGIAGLRSEGTVSLWRWPEAREALRRGETPRPALVVPISAKKINTVRFSPDSHWIVVASEDGLARVLPITAEACLLQSQKMLQSIPPGGGEVKVEFPTTAQAESPKKIQKP</sequence>
<accession>A0A7W9SR88</accession>
<dbReference type="SUPFAM" id="SSF50978">
    <property type="entry name" value="WD40 repeat-like"/>
    <property type="match status" value="2"/>
</dbReference>
<dbReference type="EMBL" id="JACHGW010000002">
    <property type="protein sequence ID" value="MBB6050739.1"/>
    <property type="molecule type" value="Genomic_DNA"/>
</dbReference>
<protein>
    <submittedName>
        <fullName evidence="6">WD40 repeat protein/uncharacterized protein YoxC</fullName>
    </submittedName>
</protein>
<dbReference type="PANTHER" id="PTHR19848:SF8">
    <property type="entry name" value="F-BOX AND WD REPEAT DOMAIN CONTAINING 7"/>
    <property type="match status" value="1"/>
</dbReference>
<comment type="caution">
    <text evidence="6">The sequence shown here is derived from an EMBL/GenBank/DDBJ whole genome shotgun (WGS) entry which is preliminary data.</text>
</comment>
<dbReference type="SMART" id="SM00320">
    <property type="entry name" value="WD40"/>
    <property type="match status" value="9"/>
</dbReference>
<dbReference type="InterPro" id="IPR027417">
    <property type="entry name" value="P-loop_NTPase"/>
</dbReference>
<dbReference type="InterPro" id="IPR019775">
    <property type="entry name" value="WD40_repeat_CS"/>
</dbReference>
<keyword evidence="2" id="KW-0677">Repeat</keyword>
<keyword evidence="4" id="KW-0175">Coiled coil</keyword>
<dbReference type="InterPro" id="IPR036322">
    <property type="entry name" value="WD40_repeat_dom_sf"/>
</dbReference>
<dbReference type="PROSITE" id="PS50082">
    <property type="entry name" value="WD_REPEATS_2"/>
    <property type="match status" value="2"/>
</dbReference>
<dbReference type="PROSITE" id="PS50294">
    <property type="entry name" value="WD_REPEATS_REGION"/>
    <property type="match status" value="1"/>
</dbReference>
<evidence type="ECO:0000313" key="6">
    <source>
        <dbReference type="EMBL" id="MBB6050739.1"/>
    </source>
</evidence>
<evidence type="ECO:0000256" key="2">
    <source>
        <dbReference type="ARBA" id="ARBA00022737"/>
    </source>
</evidence>
<reference evidence="6 7" key="1">
    <citation type="submission" date="2020-08" db="EMBL/GenBank/DDBJ databases">
        <title>Genomic Encyclopedia of Type Strains, Phase IV (KMG-IV): sequencing the most valuable type-strain genomes for metagenomic binning, comparative biology and taxonomic classification.</title>
        <authorList>
            <person name="Goeker M."/>
        </authorList>
    </citation>
    <scope>NUCLEOTIDE SEQUENCE [LARGE SCALE GENOMIC DNA]</scope>
    <source>
        <strain evidence="6 7">DSM 23562</strain>
    </source>
</reference>
<dbReference type="PROSITE" id="PS00678">
    <property type="entry name" value="WD_REPEATS_1"/>
    <property type="match status" value="1"/>
</dbReference>
<keyword evidence="7" id="KW-1185">Reference proteome</keyword>
<dbReference type="RefSeq" id="WP_184196250.1">
    <property type="nucleotide sequence ID" value="NZ_JACHGW010000002.1"/>
</dbReference>
<proteinExistence type="predicted"/>